<comment type="similarity">
    <text evidence="2">Belongs to the cytochrome ubiquinol oxidase subunit 2 family.</text>
</comment>
<evidence type="ECO:0000256" key="5">
    <source>
        <dbReference type="ARBA" id="ARBA00022989"/>
    </source>
</evidence>
<dbReference type="GO" id="GO:0016682">
    <property type="term" value="F:oxidoreductase activity, acting on diphenols and related substances as donors, oxygen as acceptor"/>
    <property type="evidence" value="ECO:0007669"/>
    <property type="project" value="TreeGrafter"/>
</dbReference>
<evidence type="ECO:0000256" key="1">
    <source>
        <dbReference type="ARBA" id="ARBA00004651"/>
    </source>
</evidence>
<evidence type="ECO:0000256" key="7">
    <source>
        <dbReference type="SAM" id="Phobius"/>
    </source>
</evidence>
<comment type="caution">
    <text evidence="8">The sequence shown here is derived from an EMBL/GenBank/DDBJ whole genome shotgun (WGS) entry which is preliminary data.</text>
</comment>
<keyword evidence="9" id="KW-1185">Reference proteome</keyword>
<evidence type="ECO:0000256" key="3">
    <source>
        <dbReference type="ARBA" id="ARBA00022475"/>
    </source>
</evidence>
<keyword evidence="5 7" id="KW-1133">Transmembrane helix</keyword>
<dbReference type="AlphaFoldDB" id="A0A545T7P7"/>
<organism evidence="8 9">
    <name type="scientific">Aliikangiella marina</name>
    <dbReference type="NCBI Taxonomy" id="1712262"/>
    <lineage>
        <taxon>Bacteria</taxon>
        <taxon>Pseudomonadati</taxon>
        <taxon>Pseudomonadota</taxon>
        <taxon>Gammaproteobacteria</taxon>
        <taxon>Oceanospirillales</taxon>
        <taxon>Pleioneaceae</taxon>
        <taxon>Aliikangiella</taxon>
    </lineage>
</organism>
<dbReference type="GO" id="GO:0019646">
    <property type="term" value="P:aerobic electron transport chain"/>
    <property type="evidence" value="ECO:0007669"/>
    <property type="project" value="TreeGrafter"/>
</dbReference>
<evidence type="ECO:0000313" key="9">
    <source>
        <dbReference type="Proteomes" id="UP000317839"/>
    </source>
</evidence>
<proteinExistence type="inferred from homology"/>
<evidence type="ECO:0000256" key="6">
    <source>
        <dbReference type="ARBA" id="ARBA00023136"/>
    </source>
</evidence>
<dbReference type="GO" id="GO:0070069">
    <property type="term" value="C:cytochrome complex"/>
    <property type="evidence" value="ECO:0007669"/>
    <property type="project" value="TreeGrafter"/>
</dbReference>
<sequence>MNFAETLPYVFLLLMAIAIYLYAILDGFDLGVGVLLPSDNENFRNQMIASIGPFWDANETWLVLAVGILLIAFPHAHSIILRELYLPTLALLIGLILRGVAFDFRAKAITQSKKLWDKLFKIGSLMASASQGFMLGLYVMGFEYSFFSLIFAVLSAICVTAAYTYIGCAWLVVKTEGELQKFAAKKGRVAGWITAIGIISICIANPLINPSVLERWLSMPEAILLMLIPLSTGLLLVIVDRYFKQVPLENDFVSWLPYTCVSALFALCMMGLAYSFYPYVIPNQLLAVEASSATVSLEFVFYGVVIVLPIILAYTFFAYRIFNGKVTPLEYY</sequence>
<feature type="transmembrane region" description="Helical" evidence="7">
    <location>
        <begin position="189"/>
        <end position="208"/>
    </location>
</feature>
<dbReference type="GO" id="GO:0005886">
    <property type="term" value="C:plasma membrane"/>
    <property type="evidence" value="ECO:0007669"/>
    <property type="project" value="UniProtKB-SubCell"/>
</dbReference>
<dbReference type="PANTHER" id="PTHR43141:SF2">
    <property type="entry name" value="BLR3729 PROTEIN"/>
    <property type="match status" value="1"/>
</dbReference>
<accession>A0A545T7P7</accession>
<keyword evidence="6 7" id="KW-0472">Membrane</keyword>
<dbReference type="Proteomes" id="UP000317839">
    <property type="component" value="Unassembled WGS sequence"/>
</dbReference>
<keyword evidence="4 7" id="KW-0812">Transmembrane</keyword>
<evidence type="ECO:0000256" key="2">
    <source>
        <dbReference type="ARBA" id="ARBA00007543"/>
    </source>
</evidence>
<dbReference type="OrthoDB" id="9776710at2"/>
<evidence type="ECO:0000256" key="4">
    <source>
        <dbReference type="ARBA" id="ARBA00022692"/>
    </source>
</evidence>
<feature type="transmembrane region" description="Helical" evidence="7">
    <location>
        <begin position="122"/>
        <end position="140"/>
    </location>
</feature>
<name>A0A545T7P7_9GAMM</name>
<dbReference type="GO" id="GO:0009055">
    <property type="term" value="F:electron transfer activity"/>
    <property type="evidence" value="ECO:0007669"/>
    <property type="project" value="TreeGrafter"/>
</dbReference>
<gene>
    <name evidence="8" type="ORF">FLL45_17205</name>
</gene>
<keyword evidence="3" id="KW-1003">Cell membrane</keyword>
<comment type="subcellular location">
    <subcellularLocation>
        <location evidence="1">Cell membrane</location>
        <topology evidence="1">Multi-pass membrane protein</topology>
    </subcellularLocation>
</comment>
<dbReference type="EMBL" id="VIKR01000004">
    <property type="protein sequence ID" value="TQV73185.1"/>
    <property type="molecule type" value="Genomic_DNA"/>
</dbReference>
<feature type="transmembrane region" description="Helical" evidence="7">
    <location>
        <begin position="6"/>
        <end position="25"/>
    </location>
</feature>
<feature type="transmembrane region" description="Helical" evidence="7">
    <location>
        <begin position="299"/>
        <end position="322"/>
    </location>
</feature>
<dbReference type="PANTHER" id="PTHR43141">
    <property type="entry name" value="CYTOCHROME BD2 SUBUNIT II"/>
    <property type="match status" value="1"/>
</dbReference>
<dbReference type="RefSeq" id="WP_142943317.1">
    <property type="nucleotide sequence ID" value="NZ_VIKR01000004.1"/>
</dbReference>
<feature type="transmembrane region" description="Helical" evidence="7">
    <location>
        <begin position="223"/>
        <end position="243"/>
    </location>
</feature>
<reference evidence="8 9" key="1">
    <citation type="submission" date="2019-06" db="EMBL/GenBank/DDBJ databases">
        <title>Draft genome of Aliikangiella marina GYP-15.</title>
        <authorList>
            <person name="Wang G."/>
        </authorList>
    </citation>
    <scope>NUCLEOTIDE SEQUENCE [LARGE SCALE GENOMIC DNA]</scope>
    <source>
        <strain evidence="8 9">GYP-15</strain>
    </source>
</reference>
<feature type="transmembrane region" description="Helical" evidence="7">
    <location>
        <begin position="84"/>
        <end position="101"/>
    </location>
</feature>
<dbReference type="InterPro" id="IPR003317">
    <property type="entry name" value="Cyt-d_oxidase_su2"/>
</dbReference>
<protein>
    <submittedName>
        <fullName evidence="8">Cytochrome d ubiquinol oxidase subunit II</fullName>
    </submittedName>
</protein>
<feature type="transmembrane region" description="Helical" evidence="7">
    <location>
        <begin position="255"/>
        <end position="279"/>
    </location>
</feature>
<dbReference type="Pfam" id="PF02322">
    <property type="entry name" value="Cyt_bd_oxida_II"/>
    <property type="match status" value="1"/>
</dbReference>
<feature type="transmembrane region" description="Helical" evidence="7">
    <location>
        <begin position="146"/>
        <end position="173"/>
    </location>
</feature>
<evidence type="ECO:0000313" key="8">
    <source>
        <dbReference type="EMBL" id="TQV73185.1"/>
    </source>
</evidence>